<dbReference type="InterPro" id="IPR035513">
    <property type="entry name" value="Invertase/methylesterase_inhib"/>
</dbReference>
<dbReference type="AlphaFoldDB" id="A0AAW1MQM4"/>
<sequence length="175" mass="18718">MTPHQNIITIAALLCTLLVAVRAANPTLITRLCGATSAPGACTRCIKSQSPPPQNEQDVVFSLLYCAYLDTQKLETDTKNAIDESTDETTRSALEQCNSLILNLISENGILKFKVGKKEYSQAKSDVDGYINNEIKGCSKLLGAPGVTIPPKVSSGLFSLTSDYGITSQVLGLVH</sequence>
<feature type="signal peptide" evidence="1">
    <location>
        <begin position="1"/>
        <end position="23"/>
    </location>
</feature>
<evidence type="ECO:0000313" key="2">
    <source>
        <dbReference type="EMBL" id="KAK9747681.1"/>
    </source>
</evidence>
<keyword evidence="3" id="KW-1185">Reference proteome</keyword>
<keyword evidence="1" id="KW-0732">Signal</keyword>
<feature type="chain" id="PRO_5043945996" description="Pectinesterase inhibitor domain-containing protein" evidence="1">
    <location>
        <begin position="24"/>
        <end position="175"/>
    </location>
</feature>
<evidence type="ECO:0000313" key="3">
    <source>
        <dbReference type="Proteomes" id="UP001443914"/>
    </source>
</evidence>
<evidence type="ECO:0008006" key="4">
    <source>
        <dbReference type="Google" id="ProtNLM"/>
    </source>
</evidence>
<organism evidence="2 3">
    <name type="scientific">Saponaria officinalis</name>
    <name type="common">Common soapwort</name>
    <name type="synonym">Lychnis saponaria</name>
    <dbReference type="NCBI Taxonomy" id="3572"/>
    <lineage>
        <taxon>Eukaryota</taxon>
        <taxon>Viridiplantae</taxon>
        <taxon>Streptophyta</taxon>
        <taxon>Embryophyta</taxon>
        <taxon>Tracheophyta</taxon>
        <taxon>Spermatophyta</taxon>
        <taxon>Magnoliopsida</taxon>
        <taxon>eudicotyledons</taxon>
        <taxon>Gunneridae</taxon>
        <taxon>Pentapetalae</taxon>
        <taxon>Caryophyllales</taxon>
        <taxon>Caryophyllaceae</taxon>
        <taxon>Caryophylleae</taxon>
        <taxon>Saponaria</taxon>
    </lineage>
</organism>
<comment type="caution">
    <text evidence="2">The sequence shown here is derived from an EMBL/GenBank/DDBJ whole genome shotgun (WGS) entry which is preliminary data.</text>
</comment>
<accession>A0AAW1MQM4</accession>
<dbReference type="EMBL" id="JBDFQZ010000002">
    <property type="protein sequence ID" value="KAK9747681.1"/>
    <property type="molecule type" value="Genomic_DNA"/>
</dbReference>
<dbReference type="Gene3D" id="1.20.140.40">
    <property type="entry name" value="Invertase/pectin methylesterase inhibitor family protein"/>
    <property type="match status" value="1"/>
</dbReference>
<proteinExistence type="predicted"/>
<protein>
    <recommendedName>
        <fullName evidence="4">Pectinesterase inhibitor domain-containing protein</fullName>
    </recommendedName>
</protein>
<name>A0AAW1MQM4_SAPOF</name>
<dbReference type="SUPFAM" id="SSF101148">
    <property type="entry name" value="Plant invertase/pectin methylesterase inhibitor"/>
    <property type="match status" value="1"/>
</dbReference>
<gene>
    <name evidence="2" type="ORF">RND81_02G008400</name>
</gene>
<dbReference type="Proteomes" id="UP001443914">
    <property type="component" value="Unassembled WGS sequence"/>
</dbReference>
<evidence type="ECO:0000256" key="1">
    <source>
        <dbReference type="SAM" id="SignalP"/>
    </source>
</evidence>
<reference evidence="2" key="1">
    <citation type="submission" date="2024-03" db="EMBL/GenBank/DDBJ databases">
        <title>WGS assembly of Saponaria officinalis var. Norfolk2.</title>
        <authorList>
            <person name="Jenkins J."/>
            <person name="Shu S."/>
            <person name="Grimwood J."/>
            <person name="Barry K."/>
            <person name="Goodstein D."/>
            <person name="Schmutz J."/>
            <person name="Leebens-Mack J."/>
            <person name="Osbourn A."/>
        </authorList>
    </citation>
    <scope>NUCLEOTIDE SEQUENCE [LARGE SCALE GENOMIC DNA]</scope>
    <source>
        <strain evidence="2">JIC</strain>
    </source>
</reference>